<sequence length="148" mass="17663">MENPVWFKAHPEGMKRKQLERYSNEYRAYLERLFDNLAEYKVLVAVVHGDVEPVNVVLEGDEKCTFIDMFYTQVSFPFLNVVMLPIKYAHDLSNYKELDFYFYLEYWRECESMERLRELALLVSEVKDVDTAVLKILGLEQAEKCERE</sequence>
<dbReference type="SUPFAM" id="SSF56112">
    <property type="entry name" value="Protein kinase-like (PK-like)"/>
    <property type="match status" value="1"/>
</dbReference>
<evidence type="ECO:0008006" key="3">
    <source>
        <dbReference type="Google" id="ProtNLM"/>
    </source>
</evidence>
<evidence type="ECO:0000313" key="2">
    <source>
        <dbReference type="Proteomes" id="UP000247409"/>
    </source>
</evidence>
<dbReference type="Proteomes" id="UP000247409">
    <property type="component" value="Unassembled WGS sequence"/>
</dbReference>
<evidence type="ECO:0000313" key="1">
    <source>
        <dbReference type="EMBL" id="PXF48029.1"/>
    </source>
</evidence>
<dbReference type="AlphaFoldDB" id="A0A2V3J0Z8"/>
<name>A0A2V3J0Z8_9FLOR</name>
<organism evidence="1 2">
    <name type="scientific">Gracilariopsis chorda</name>
    <dbReference type="NCBI Taxonomy" id="448386"/>
    <lineage>
        <taxon>Eukaryota</taxon>
        <taxon>Rhodophyta</taxon>
        <taxon>Florideophyceae</taxon>
        <taxon>Rhodymeniophycidae</taxon>
        <taxon>Gracilariales</taxon>
        <taxon>Gracilariaceae</taxon>
        <taxon>Gracilariopsis</taxon>
    </lineage>
</organism>
<reference evidence="1 2" key="1">
    <citation type="journal article" date="2018" name="Mol. Biol. Evol.">
        <title>Analysis of the draft genome of the red seaweed Gracilariopsis chorda provides insights into genome size evolution in Rhodophyta.</title>
        <authorList>
            <person name="Lee J."/>
            <person name="Yang E.C."/>
            <person name="Graf L."/>
            <person name="Yang J.H."/>
            <person name="Qiu H."/>
            <person name="Zel Zion U."/>
            <person name="Chan C.X."/>
            <person name="Stephens T.G."/>
            <person name="Weber A.P.M."/>
            <person name="Boo G.H."/>
            <person name="Boo S.M."/>
            <person name="Kim K.M."/>
            <person name="Shin Y."/>
            <person name="Jung M."/>
            <person name="Lee S.J."/>
            <person name="Yim H.S."/>
            <person name="Lee J.H."/>
            <person name="Bhattacharya D."/>
            <person name="Yoon H.S."/>
        </authorList>
    </citation>
    <scope>NUCLEOTIDE SEQUENCE [LARGE SCALE GENOMIC DNA]</scope>
    <source>
        <strain evidence="1 2">SKKU-2015</strain>
        <tissue evidence="1">Whole body</tissue>
    </source>
</reference>
<gene>
    <name evidence="1" type="ORF">BWQ96_02220</name>
</gene>
<accession>A0A2V3J0Z8</accession>
<protein>
    <recommendedName>
        <fullName evidence="3">Aminoglycoside phosphotransferase domain-containing protein</fullName>
    </recommendedName>
</protein>
<dbReference type="EMBL" id="NBIV01000017">
    <property type="protein sequence ID" value="PXF48029.1"/>
    <property type="molecule type" value="Genomic_DNA"/>
</dbReference>
<keyword evidence="2" id="KW-1185">Reference proteome</keyword>
<proteinExistence type="predicted"/>
<dbReference type="InterPro" id="IPR011009">
    <property type="entry name" value="Kinase-like_dom_sf"/>
</dbReference>
<comment type="caution">
    <text evidence="1">The sequence shown here is derived from an EMBL/GenBank/DDBJ whole genome shotgun (WGS) entry which is preliminary data.</text>
</comment>